<evidence type="ECO:0000313" key="1">
    <source>
        <dbReference type="EMBL" id="CAG2216167.1"/>
    </source>
</evidence>
<proteinExistence type="predicted"/>
<dbReference type="SUPFAM" id="SSF56672">
    <property type="entry name" value="DNA/RNA polymerases"/>
    <property type="match status" value="1"/>
</dbReference>
<keyword evidence="2" id="KW-1185">Reference proteome</keyword>
<reference evidence="1" key="1">
    <citation type="submission" date="2021-03" db="EMBL/GenBank/DDBJ databases">
        <authorList>
            <person name="Bekaert M."/>
        </authorList>
    </citation>
    <scope>NUCLEOTIDE SEQUENCE</scope>
</reference>
<dbReference type="EMBL" id="CAJPWZ010001472">
    <property type="protein sequence ID" value="CAG2216167.1"/>
    <property type="molecule type" value="Genomic_DNA"/>
</dbReference>
<protein>
    <recommendedName>
        <fullName evidence="3">DNA-directed DNA polymerase</fullName>
    </recommendedName>
</protein>
<comment type="caution">
    <text evidence="1">The sequence shown here is derived from an EMBL/GenBank/DDBJ whole genome shotgun (WGS) entry which is preliminary data.</text>
</comment>
<dbReference type="InterPro" id="IPR043502">
    <property type="entry name" value="DNA/RNA_pol_sf"/>
</dbReference>
<evidence type="ECO:0008006" key="3">
    <source>
        <dbReference type="Google" id="ProtNLM"/>
    </source>
</evidence>
<organism evidence="1 2">
    <name type="scientific">Mytilus edulis</name>
    <name type="common">Blue mussel</name>
    <dbReference type="NCBI Taxonomy" id="6550"/>
    <lineage>
        <taxon>Eukaryota</taxon>
        <taxon>Metazoa</taxon>
        <taxon>Spiralia</taxon>
        <taxon>Lophotrochozoa</taxon>
        <taxon>Mollusca</taxon>
        <taxon>Bivalvia</taxon>
        <taxon>Autobranchia</taxon>
        <taxon>Pteriomorphia</taxon>
        <taxon>Mytilida</taxon>
        <taxon>Mytiloidea</taxon>
        <taxon>Mytilidae</taxon>
        <taxon>Mytilinae</taxon>
        <taxon>Mytilus</taxon>
    </lineage>
</organism>
<dbReference type="PANTHER" id="PTHR31511:SF12">
    <property type="entry name" value="RHO TERMINATION FACTOR N-TERMINAL DOMAIN-CONTAINING PROTEIN"/>
    <property type="match status" value="1"/>
</dbReference>
<dbReference type="AlphaFoldDB" id="A0A8S3SCF8"/>
<evidence type="ECO:0000313" key="2">
    <source>
        <dbReference type="Proteomes" id="UP000683360"/>
    </source>
</evidence>
<dbReference type="PROSITE" id="PS00116">
    <property type="entry name" value="DNA_POLYMERASE_B"/>
    <property type="match status" value="1"/>
</dbReference>
<dbReference type="Proteomes" id="UP000683360">
    <property type="component" value="Unassembled WGS sequence"/>
</dbReference>
<dbReference type="PANTHER" id="PTHR31511">
    <property type="entry name" value="PROTEIN CBG23764"/>
    <property type="match status" value="1"/>
</dbReference>
<dbReference type="OrthoDB" id="6082702at2759"/>
<sequence>MILDLSKAHMVDYYYNHMKKLYKENVTLCYTDTDSFIMHVRTDDIYRDMSLNSELYDFSNYPADHPLYTKDRKSIIGLFKDECKSIQMVEYIGLRAKCIVFITADDKETVVAKGIKTRNVRFEQYKTPCSIVLHYLAYVHFEKFQPSDSHGEGCEKWTITHMMTRDTCWMIMCIR</sequence>
<gene>
    <name evidence="1" type="ORF">MEDL_29878</name>
</gene>
<dbReference type="InterPro" id="IPR017964">
    <property type="entry name" value="DNA-dir_DNA_pol_B_CS"/>
</dbReference>
<name>A0A8S3SCF8_MYTED</name>
<accession>A0A8S3SCF8</accession>
<dbReference type="GO" id="GO:0000166">
    <property type="term" value="F:nucleotide binding"/>
    <property type="evidence" value="ECO:0007669"/>
    <property type="project" value="InterPro"/>
</dbReference>
<dbReference type="GO" id="GO:0003676">
    <property type="term" value="F:nucleic acid binding"/>
    <property type="evidence" value="ECO:0007669"/>
    <property type="project" value="InterPro"/>
</dbReference>